<dbReference type="InterPro" id="IPR027417">
    <property type="entry name" value="P-loop_NTPase"/>
</dbReference>
<evidence type="ECO:0000259" key="1">
    <source>
        <dbReference type="Pfam" id="PF07693"/>
    </source>
</evidence>
<proteinExistence type="predicted"/>
<sequence>MSKIEHNLEPTIGIHSDIPLCDPVADEFGYVGFAKQVATAVVKTPSPQGLVMAIHGPWGTGKSTLLNFVKHYLQEEKGGSKPLVIDFNPWWFDDKNQLAGQFLAQLSTKLKLGPSNVQKAGDLMAEYSGALGKAVALSTGHVWVDVPIGILLKFFKLKPKDVPKLKTEITTALREGNHRVVCIIDDIDRLTPTEIREVFKVVKALADFPNLVYLLSFDRKVVANALAGAMDLNGEAGGEAYLEKIIQVPFHLPAVDRVKLQHKLFSELNRLLVGADMQLFDQAYWGNIFLEGMAPQLTKPRDIVRYVNALAVTFPVLRDEVNITDFFALEFLRINQPDLYETIRDNVQWFAGRDQRGLTAHERTEEREFHQAWAAKLDESVRSGIQAMMERLFPRLDDMGRGAEVESEWRKMRRAAAPEMFPNYFQFAVGADRLSRNTMISFIDGLADQDRTEATLLDAVKMKRSDGSSKARDYLEYFRDYTSEIDSARAINMLRVLAKIGDKLIVKGDESYVGVSLPSSVRLGWVMQHALSRVPEDKRDTELISSFKDGEAVTYLCEAISMIEACHQKPVTYGPAATLTAIKPETLVELKGIALNWIELAATRGQLLAAPEMVSLLVRWRDWRSIEAPRKWIDNYIMPDRKNLLAFLEHFLQSSTTTTFGDRVGRVSYSLGLKFLSDLIDLAEVDGRLVPSVQGERQTDTQELVIAIFQKQYKLFNKGKDPDAFMLRMGIDDDEG</sequence>
<dbReference type="PANTHER" id="PTHR22674">
    <property type="entry name" value="NTPASE, KAP FAMILY P-LOOP DOMAIN-CONTAINING 1"/>
    <property type="match status" value="1"/>
</dbReference>
<dbReference type="Gene3D" id="3.40.50.300">
    <property type="entry name" value="P-loop containing nucleotide triphosphate hydrolases"/>
    <property type="match status" value="1"/>
</dbReference>
<dbReference type="Proteomes" id="UP001157167">
    <property type="component" value="Unassembled WGS sequence"/>
</dbReference>
<gene>
    <name evidence="2" type="ORF">GCM10007933_15310</name>
</gene>
<name>A0ABQ6F915_9RHOO</name>
<organism evidence="2 3">
    <name type="scientific">Zoogloea oryzae</name>
    <dbReference type="NCBI Taxonomy" id="310767"/>
    <lineage>
        <taxon>Bacteria</taxon>
        <taxon>Pseudomonadati</taxon>
        <taxon>Pseudomonadota</taxon>
        <taxon>Betaproteobacteria</taxon>
        <taxon>Rhodocyclales</taxon>
        <taxon>Zoogloeaceae</taxon>
        <taxon>Zoogloea</taxon>
    </lineage>
</organism>
<dbReference type="PANTHER" id="PTHR22674:SF6">
    <property type="entry name" value="NTPASE KAP FAMILY P-LOOP DOMAIN-CONTAINING PROTEIN 1"/>
    <property type="match status" value="1"/>
</dbReference>
<protein>
    <submittedName>
        <fullName evidence="2">NTPase</fullName>
    </submittedName>
</protein>
<comment type="caution">
    <text evidence="2">The sequence shown here is derived from an EMBL/GenBank/DDBJ whole genome shotgun (WGS) entry which is preliminary data.</text>
</comment>
<dbReference type="InterPro" id="IPR052754">
    <property type="entry name" value="NTPase_KAP_P-loop"/>
</dbReference>
<dbReference type="Pfam" id="PF07693">
    <property type="entry name" value="KAP_NTPase"/>
    <property type="match status" value="1"/>
</dbReference>
<feature type="domain" description="KAP NTPase" evidence="1">
    <location>
        <begin position="32"/>
        <end position="314"/>
    </location>
</feature>
<dbReference type="EMBL" id="BSPX01000018">
    <property type="protein sequence ID" value="GLT22075.1"/>
    <property type="molecule type" value="Genomic_DNA"/>
</dbReference>
<evidence type="ECO:0000313" key="3">
    <source>
        <dbReference type="Proteomes" id="UP001157167"/>
    </source>
</evidence>
<dbReference type="RefSeq" id="WP_284187446.1">
    <property type="nucleotide sequence ID" value="NZ_BSPX01000018.1"/>
</dbReference>
<reference evidence="3" key="1">
    <citation type="journal article" date="2019" name="Int. J. Syst. Evol. Microbiol.">
        <title>The Global Catalogue of Microorganisms (GCM) 10K type strain sequencing project: providing services to taxonomists for standard genome sequencing and annotation.</title>
        <authorList>
            <consortium name="The Broad Institute Genomics Platform"/>
            <consortium name="The Broad Institute Genome Sequencing Center for Infectious Disease"/>
            <person name="Wu L."/>
            <person name="Ma J."/>
        </authorList>
    </citation>
    <scope>NUCLEOTIDE SEQUENCE [LARGE SCALE GENOMIC DNA]</scope>
    <source>
        <strain evidence="3">NBRC 102407</strain>
    </source>
</reference>
<dbReference type="SUPFAM" id="SSF52540">
    <property type="entry name" value="P-loop containing nucleoside triphosphate hydrolases"/>
    <property type="match status" value="1"/>
</dbReference>
<accession>A0ABQ6F915</accession>
<dbReference type="InterPro" id="IPR011646">
    <property type="entry name" value="KAP_P-loop"/>
</dbReference>
<keyword evidence="3" id="KW-1185">Reference proteome</keyword>
<evidence type="ECO:0000313" key="2">
    <source>
        <dbReference type="EMBL" id="GLT22075.1"/>
    </source>
</evidence>